<evidence type="ECO:0000256" key="1">
    <source>
        <dbReference type="ARBA" id="ARBA00005417"/>
    </source>
</evidence>
<dbReference type="Gene3D" id="3.40.50.300">
    <property type="entry name" value="P-loop containing nucleotide triphosphate hydrolases"/>
    <property type="match status" value="1"/>
</dbReference>
<evidence type="ECO:0000313" key="8">
    <source>
        <dbReference type="Proteomes" id="UP001596337"/>
    </source>
</evidence>
<dbReference type="SUPFAM" id="SSF52540">
    <property type="entry name" value="P-loop containing nucleoside triphosphate hydrolases"/>
    <property type="match status" value="1"/>
</dbReference>
<evidence type="ECO:0000313" key="7">
    <source>
        <dbReference type="EMBL" id="MFC6870529.1"/>
    </source>
</evidence>
<reference evidence="8" key="1">
    <citation type="journal article" date="2019" name="Int. J. Syst. Evol. Microbiol.">
        <title>The Global Catalogue of Microorganisms (GCM) 10K type strain sequencing project: providing services to taxonomists for standard genome sequencing and annotation.</title>
        <authorList>
            <consortium name="The Broad Institute Genomics Platform"/>
            <consortium name="The Broad Institute Genome Sequencing Center for Infectious Disease"/>
            <person name="Wu L."/>
            <person name="Ma J."/>
        </authorList>
    </citation>
    <scope>NUCLEOTIDE SEQUENCE [LARGE SCALE GENOMIC DNA]</scope>
    <source>
        <strain evidence="8">KCTC 32255</strain>
    </source>
</reference>
<evidence type="ECO:0000256" key="3">
    <source>
        <dbReference type="ARBA" id="ARBA00022741"/>
    </source>
</evidence>
<protein>
    <submittedName>
        <fullName evidence="7">ABC transporter ATP-binding protein</fullName>
    </submittedName>
</protein>
<dbReference type="CDD" id="cd03224">
    <property type="entry name" value="ABC_TM1139_LivF_branched"/>
    <property type="match status" value="1"/>
</dbReference>
<comment type="caution">
    <text evidence="7">The sequence shown here is derived from an EMBL/GenBank/DDBJ whole genome shotgun (WGS) entry which is preliminary data.</text>
</comment>
<keyword evidence="2" id="KW-0813">Transport</keyword>
<feature type="domain" description="ABC transporter" evidence="6">
    <location>
        <begin position="2"/>
        <end position="232"/>
    </location>
</feature>
<dbReference type="RefSeq" id="WP_345402442.1">
    <property type="nucleotide sequence ID" value="NZ_BAABLA010000110.1"/>
</dbReference>
<keyword evidence="5" id="KW-0029">Amino-acid transport</keyword>
<accession>A0ABW2C6V1</accession>
<keyword evidence="4 7" id="KW-0067">ATP-binding</keyword>
<keyword evidence="3" id="KW-0547">Nucleotide-binding</keyword>
<evidence type="ECO:0000259" key="6">
    <source>
        <dbReference type="PROSITE" id="PS50893"/>
    </source>
</evidence>
<dbReference type="GO" id="GO:0005524">
    <property type="term" value="F:ATP binding"/>
    <property type="evidence" value="ECO:0007669"/>
    <property type="project" value="UniProtKB-KW"/>
</dbReference>
<proteinExistence type="inferred from homology"/>
<dbReference type="PROSITE" id="PS50893">
    <property type="entry name" value="ABC_TRANSPORTER_2"/>
    <property type="match status" value="1"/>
</dbReference>
<evidence type="ECO:0000256" key="2">
    <source>
        <dbReference type="ARBA" id="ARBA00022448"/>
    </source>
</evidence>
<dbReference type="PANTHER" id="PTHR43820">
    <property type="entry name" value="HIGH-AFFINITY BRANCHED-CHAIN AMINO ACID TRANSPORT ATP-BINDING PROTEIN LIVF"/>
    <property type="match status" value="1"/>
</dbReference>
<dbReference type="InterPro" id="IPR027417">
    <property type="entry name" value="P-loop_NTPase"/>
</dbReference>
<dbReference type="EMBL" id="JBHSXX010000001">
    <property type="protein sequence ID" value="MFC6870529.1"/>
    <property type="molecule type" value="Genomic_DNA"/>
</dbReference>
<dbReference type="SMART" id="SM00382">
    <property type="entry name" value="AAA"/>
    <property type="match status" value="1"/>
</dbReference>
<evidence type="ECO:0000256" key="5">
    <source>
        <dbReference type="ARBA" id="ARBA00022970"/>
    </source>
</evidence>
<dbReference type="InterPro" id="IPR052156">
    <property type="entry name" value="BCAA_Transport_ATP-bd_LivF"/>
</dbReference>
<dbReference type="InterPro" id="IPR003593">
    <property type="entry name" value="AAA+_ATPase"/>
</dbReference>
<dbReference type="InterPro" id="IPR017871">
    <property type="entry name" value="ABC_transporter-like_CS"/>
</dbReference>
<dbReference type="Proteomes" id="UP001596337">
    <property type="component" value="Unassembled WGS sequence"/>
</dbReference>
<dbReference type="PROSITE" id="PS00211">
    <property type="entry name" value="ABC_TRANSPORTER_1"/>
    <property type="match status" value="1"/>
</dbReference>
<organism evidence="7 8">
    <name type="scientific">Haloechinothrix salitolerans</name>
    <dbReference type="NCBI Taxonomy" id="926830"/>
    <lineage>
        <taxon>Bacteria</taxon>
        <taxon>Bacillati</taxon>
        <taxon>Actinomycetota</taxon>
        <taxon>Actinomycetes</taxon>
        <taxon>Pseudonocardiales</taxon>
        <taxon>Pseudonocardiaceae</taxon>
        <taxon>Haloechinothrix</taxon>
    </lineage>
</organism>
<dbReference type="PANTHER" id="PTHR43820:SF4">
    <property type="entry name" value="HIGH-AFFINITY BRANCHED-CHAIN AMINO ACID TRANSPORT ATP-BINDING PROTEIN LIVF"/>
    <property type="match status" value="1"/>
</dbReference>
<comment type="similarity">
    <text evidence="1">Belongs to the ABC transporter superfamily.</text>
</comment>
<gene>
    <name evidence="7" type="ORF">ACFQGD_25680</name>
</gene>
<sequence length="233" mass="25090">MLDVHELESGYGLVPVLHGVTLSVEAGEVVVVLGPNGAGKSTLLRTVSGLLSTRRGAVSIAGRRVTGMAPHRIARLGVAHVVEGRGIFPNLTLRENLLLGQYMARRKSSVGNMLEEPLSAFPWMKSRLDQLGGRLSGGQQQMVAIARALLGDPRVLLLDEPSLGLAPIITEELFGAIRALATDDRAVLVVEQQIHRALEIADRGFVLQRGHIVMSESASHLKQDDRVAKAYMS</sequence>
<evidence type="ECO:0000256" key="4">
    <source>
        <dbReference type="ARBA" id="ARBA00022840"/>
    </source>
</evidence>
<dbReference type="InterPro" id="IPR003439">
    <property type="entry name" value="ABC_transporter-like_ATP-bd"/>
</dbReference>
<dbReference type="Pfam" id="PF00005">
    <property type="entry name" value="ABC_tran"/>
    <property type="match status" value="1"/>
</dbReference>
<keyword evidence="8" id="KW-1185">Reference proteome</keyword>
<name>A0ABW2C6V1_9PSEU</name>